<dbReference type="Proteomes" id="UP000722125">
    <property type="component" value="Unassembled WGS sequence"/>
</dbReference>
<evidence type="ECO:0000256" key="9">
    <source>
        <dbReference type="SAM" id="Phobius"/>
    </source>
</evidence>
<sequence>MSDERGGGERDTPEDRTRRTGAVPFDPAVPPPHAEEDSTRVVPRDHAFFGHPLGLLTLFGTELWERFSYYGMRAILLYFLTDTIANGGLGLPDDVGNAVVAAYGASVYLLSVVGGWLADRMIGARRSVLYGGVVIAAGHVSLSVPDTRFSFAGIVLVALGTGLLKPNVSSMVGDLYARDDPRRDSAFSIFYMGINIGSLLAPILVGVAREIGGYHAGFAVAAVGMAIALVFFVAGRRLLAGAGEVPPNPLTRADRAGVVRLVLLVALGALVALAIAAVVSGGFEVTTYVDALSYIALAAPVATFWVMFRSPKVTAPERSRLRAYVPLFVAAMLFWMIFEQAASTLSAYAQDHTELEIFGHTVSPAFFQSVNPAAIILLAPVFAWLWVRLDDRPPTAVKFAIGLTFAALSFLFLAGAAAIAGDGRSPWWVLVVVYVIQTVGELCLSPVGLAATTLLAPRAFKGQAMALWFLATSAGNAITAQLVQVTADASPPAYFGGIGLVALVCAGAMFAVAPWVTRHIREGADAA</sequence>
<gene>
    <name evidence="10" type="ORF">KIN34_13850</name>
</gene>
<comment type="subcellular location">
    <subcellularLocation>
        <location evidence="1">Cell membrane</location>
        <topology evidence="1">Multi-pass membrane protein</topology>
    </subcellularLocation>
    <subcellularLocation>
        <location evidence="7">Membrane</location>
        <topology evidence="7">Multi-pass membrane protein</topology>
    </subcellularLocation>
</comment>
<comment type="similarity">
    <text evidence="7">Belongs to the major facilitator superfamily. Proton-dependent oligopeptide transporter (POT/PTR) (TC 2.A.17) family.</text>
</comment>
<feature type="transmembrane region" description="Helical" evidence="9">
    <location>
        <begin position="399"/>
        <end position="421"/>
    </location>
</feature>
<dbReference type="Gene3D" id="1.20.1250.20">
    <property type="entry name" value="MFS general substrate transporter like domains"/>
    <property type="match status" value="1"/>
</dbReference>
<evidence type="ECO:0000256" key="4">
    <source>
        <dbReference type="ARBA" id="ARBA00022692"/>
    </source>
</evidence>
<feature type="transmembrane region" description="Helical" evidence="9">
    <location>
        <begin position="493"/>
        <end position="516"/>
    </location>
</feature>
<feature type="transmembrane region" description="Helical" evidence="9">
    <location>
        <begin position="189"/>
        <end position="208"/>
    </location>
</feature>
<dbReference type="RefSeq" id="WP_214352272.1">
    <property type="nucleotide sequence ID" value="NZ_JAHBOH010000002.1"/>
</dbReference>
<feature type="transmembrane region" description="Helical" evidence="9">
    <location>
        <begin position="291"/>
        <end position="309"/>
    </location>
</feature>
<dbReference type="PANTHER" id="PTHR23517:SF15">
    <property type="entry name" value="PROTON-DEPENDENT OLIGOPEPTIDE FAMILY TRANSPORT PROTEIN"/>
    <property type="match status" value="1"/>
</dbReference>
<evidence type="ECO:0000256" key="1">
    <source>
        <dbReference type="ARBA" id="ARBA00004651"/>
    </source>
</evidence>
<evidence type="ECO:0000256" key="6">
    <source>
        <dbReference type="ARBA" id="ARBA00023136"/>
    </source>
</evidence>
<dbReference type="EMBL" id="JAHBOH010000002">
    <property type="protein sequence ID" value="MBT0995368.1"/>
    <property type="molecule type" value="Genomic_DNA"/>
</dbReference>
<keyword evidence="5 9" id="KW-1133">Transmembrane helix</keyword>
<feature type="transmembrane region" description="Helical" evidence="9">
    <location>
        <begin position="467"/>
        <end position="487"/>
    </location>
</feature>
<evidence type="ECO:0000313" key="10">
    <source>
        <dbReference type="EMBL" id="MBT0995368.1"/>
    </source>
</evidence>
<dbReference type="InterPro" id="IPR036259">
    <property type="entry name" value="MFS_trans_sf"/>
</dbReference>
<feature type="transmembrane region" description="Helical" evidence="9">
    <location>
        <begin position="150"/>
        <end position="168"/>
    </location>
</feature>
<feature type="transmembrane region" description="Helical" evidence="9">
    <location>
        <begin position="75"/>
        <end position="92"/>
    </location>
</feature>
<feature type="transmembrane region" description="Helical" evidence="9">
    <location>
        <begin position="214"/>
        <end position="235"/>
    </location>
</feature>
<dbReference type="SUPFAM" id="SSF103473">
    <property type="entry name" value="MFS general substrate transporter"/>
    <property type="match status" value="1"/>
</dbReference>
<evidence type="ECO:0000256" key="5">
    <source>
        <dbReference type="ARBA" id="ARBA00022989"/>
    </source>
</evidence>
<dbReference type="InterPro" id="IPR018456">
    <property type="entry name" value="PTR2_symporter_CS"/>
</dbReference>
<dbReference type="PROSITE" id="PS01023">
    <property type="entry name" value="PTR2_2"/>
    <property type="match status" value="1"/>
</dbReference>
<evidence type="ECO:0000256" key="7">
    <source>
        <dbReference type="RuleBase" id="RU003755"/>
    </source>
</evidence>
<reference evidence="10 11" key="1">
    <citation type="submission" date="2021-05" db="EMBL/GenBank/DDBJ databases">
        <title>Description of Cellulomonas sp. DKR-3 sp. nov.</title>
        <authorList>
            <person name="Dahal R.H."/>
            <person name="Chaudhary D.K."/>
        </authorList>
    </citation>
    <scope>NUCLEOTIDE SEQUENCE [LARGE SCALE GENOMIC DNA]</scope>
    <source>
        <strain evidence="10 11">DKR-3</strain>
    </source>
</reference>
<dbReference type="Pfam" id="PF00854">
    <property type="entry name" value="PTR2"/>
    <property type="match status" value="1"/>
</dbReference>
<evidence type="ECO:0000256" key="2">
    <source>
        <dbReference type="ARBA" id="ARBA00022448"/>
    </source>
</evidence>
<feature type="transmembrane region" description="Helical" evidence="9">
    <location>
        <begin position="98"/>
        <end position="118"/>
    </location>
</feature>
<comment type="caution">
    <text evidence="10">The sequence shown here is derived from an EMBL/GenBank/DDBJ whole genome shotgun (WGS) entry which is preliminary data.</text>
</comment>
<feature type="transmembrane region" description="Helical" evidence="9">
    <location>
        <begin position="427"/>
        <end position="455"/>
    </location>
</feature>
<dbReference type="InterPro" id="IPR005279">
    <property type="entry name" value="Dipep/tripep_permease"/>
</dbReference>
<organism evidence="10 11">
    <name type="scientific">Cellulomonas fulva</name>
    <dbReference type="NCBI Taxonomy" id="2835530"/>
    <lineage>
        <taxon>Bacteria</taxon>
        <taxon>Bacillati</taxon>
        <taxon>Actinomycetota</taxon>
        <taxon>Actinomycetes</taxon>
        <taxon>Micrococcales</taxon>
        <taxon>Cellulomonadaceae</taxon>
        <taxon>Cellulomonas</taxon>
    </lineage>
</organism>
<protein>
    <submittedName>
        <fullName evidence="10">Peptide MFS transporter</fullName>
    </submittedName>
</protein>
<dbReference type="CDD" id="cd17346">
    <property type="entry name" value="MFS_DtpA_like"/>
    <property type="match status" value="1"/>
</dbReference>
<proteinExistence type="inferred from homology"/>
<evidence type="ECO:0000313" key="11">
    <source>
        <dbReference type="Proteomes" id="UP000722125"/>
    </source>
</evidence>
<dbReference type="PANTHER" id="PTHR23517">
    <property type="entry name" value="RESISTANCE PROTEIN MDTM, PUTATIVE-RELATED-RELATED"/>
    <property type="match status" value="1"/>
</dbReference>
<feature type="transmembrane region" description="Helical" evidence="9">
    <location>
        <begin position="365"/>
        <end position="387"/>
    </location>
</feature>
<feature type="transmembrane region" description="Helical" evidence="9">
    <location>
        <begin position="321"/>
        <end position="338"/>
    </location>
</feature>
<evidence type="ECO:0000256" key="3">
    <source>
        <dbReference type="ARBA" id="ARBA00022475"/>
    </source>
</evidence>
<feature type="compositionally biased region" description="Basic and acidic residues" evidence="8">
    <location>
        <begin position="1"/>
        <end position="18"/>
    </location>
</feature>
<keyword evidence="3" id="KW-1003">Cell membrane</keyword>
<keyword evidence="4 7" id="KW-0812">Transmembrane</keyword>
<keyword evidence="11" id="KW-1185">Reference proteome</keyword>
<dbReference type="NCBIfam" id="TIGR00924">
    <property type="entry name" value="yjdL_sub1_fam"/>
    <property type="match status" value="1"/>
</dbReference>
<keyword evidence="6 9" id="KW-0472">Membrane</keyword>
<accession>A0ABS5U1V0</accession>
<name>A0ABS5U1V0_9CELL</name>
<keyword evidence="2 7" id="KW-0813">Transport</keyword>
<dbReference type="InterPro" id="IPR050171">
    <property type="entry name" value="MFS_Transporters"/>
</dbReference>
<feature type="transmembrane region" description="Helical" evidence="9">
    <location>
        <begin position="127"/>
        <end position="144"/>
    </location>
</feature>
<evidence type="ECO:0000256" key="8">
    <source>
        <dbReference type="SAM" id="MobiDB-lite"/>
    </source>
</evidence>
<feature type="transmembrane region" description="Helical" evidence="9">
    <location>
        <begin position="256"/>
        <end position="279"/>
    </location>
</feature>
<feature type="region of interest" description="Disordered" evidence="8">
    <location>
        <begin position="1"/>
        <end position="37"/>
    </location>
</feature>
<dbReference type="InterPro" id="IPR000109">
    <property type="entry name" value="POT_fam"/>
</dbReference>